<dbReference type="Gene3D" id="3.90.70.10">
    <property type="entry name" value="Cysteine proteinases"/>
    <property type="match status" value="1"/>
</dbReference>
<keyword evidence="3" id="KW-1185">Reference proteome</keyword>
<organism evidence="2 3">
    <name type="scientific">Dichanthelium oligosanthes</name>
    <dbReference type="NCBI Taxonomy" id="888268"/>
    <lineage>
        <taxon>Eukaryota</taxon>
        <taxon>Viridiplantae</taxon>
        <taxon>Streptophyta</taxon>
        <taxon>Embryophyta</taxon>
        <taxon>Tracheophyta</taxon>
        <taxon>Spermatophyta</taxon>
        <taxon>Magnoliopsida</taxon>
        <taxon>Liliopsida</taxon>
        <taxon>Poales</taxon>
        <taxon>Poaceae</taxon>
        <taxon>PACMAD clade</taxon>
        <taxon>Panicoideae</taxon>
        <taxon>Panicodae</taxon>
        <taxon>Paniceae</taxon>
        <taxon>Dichantheliinae</taxon>
        <taxon>Dichanthelium</taxon>
    </lineage>
</organism>
<evidence type="ECO:0000256" key="1">
    <source>
        <dbReference type="SAM" id="MobiDB-lite"/>
    </source>
</evidence>
<dbReference type="EMBL" id="LWDX02005996">
    <property type="protein sequence ID" value="OEL37297.1"/>
    <property type="molecule type" value="Genomic_DNA"/>
</dbReference>
<feature type="region of interest" description="Disordered" evidence="1">
    <location>
        <begin position="90"/>
        <end position="128"/>
    </location>
</feature>
<dbReference type="InterPro" id="IPR038765">
    <property type="entry name" value="Papain-like_cys_pep_sf"/>
</dbReference>
<proteinExistence type="predicted"/>
<protein>
    <submittedName>
        <fullName evidence="2">Uncharacterized protein</fullName>
    </submittedName>
</protein>
<dbReference type="SUPFAM" id="SSF54001">
    <property type="entry name" value="Cysteine proteinases"/>
    <property type="match status" value="1"/>
</dbReference>
<comment type="caution">
    <text evidence="2">The sequence shown here is derived from an EMBL/GenBank/DDBJ whole genome shotgun (WGS) entry which is preliminary data.</text>
</comment>
<dbReference type="Proteomes" id="UP000095767">
    <property type="component" value="Unassembled WGS sequence"/>
</dbReference>
<reference evidence="2 3" key="1">
    <citation type="submission" date="2016-09" db="EMBL/GenBank/DDBJ databases">
        <title>The draft genome of Dichanthelium oligosanthes: A C3 panicoid grass species.</title>
        <authorList>
            <person name="Studer A.J."/>
            <person name="Schnable J.C."/>
            <person name="Brutnell T.P."/>
        </authorList>
    </citation>
    <scope>NUCLEOTIDE SEQUENCE [LARGE SCALE GENOMIC DNA]</scope>
    <source>
        <strain evidence="3">cv. Kellogg 1175</strain>
        <tissue evidence="2">Leaf</tissue>
    </source>
</reference>
<dbReference type="AlphaFoldDB" id="A0A1E5WIS3"/>
<sequence length="128" mass="13864">MKARLKKGGGMVVHFRVSWNYFSLRPGEEYAFDPERPMIHPKSDLVAGHAAMTIGVGHGQSTNADQYQHMVIQNSLGKLFGIDGIGSIRINDTGVGNEEDPPVPLLDGDRSGEGSGSPQLDPSTPRRH</sequence>
<evidence type="ECO:0000313" key="2">
    <source>
        <dbReference type="EMBL" id="OEL37297.1"/>
    </source>
</evidence>
<dbReference type="OrthoDB" id="695960at2759"/>
<dbReference type="STRING" id="888268.A0A1E5WIS3"/>
<accession>A0A1E5WIS3</accession>
<gene>
    <name evidence="2" type="ORF">BAE44_0001684</name>
</gene>
<evidence type="ECO:0000313" key="3">
    <source>
        <dbReference type="Proteomes" id="UP000095767"/>
    </source>
</evidence>
<name>A0A1E5WIS3_9POAL</name>